<evidence type="ECO:0000256" key="1">
    <source>
        <dbReference type="SAM" id="MobiDB-lite"/>
    </source>
</evidence>
<dbReference type="Gene3D" id="2.60.120.920">
    <property type="match status" value="1"/>
</dbReference>
<dbReference type="Pfam" id="PF17111">
    <property type="entry name" value="PigL_N"/>
    <property type="match status" value="1"/>
</dbReference>
<dbReference type="InterPro" id="IPR003877">
    <property type="entry name" value="SPRY_dom"/>
</dbReference>
<keyword evidence="4" id="KW-1185">Reference proteome</keyword>
<comment type="caution">
    <text evidence="3">The sequence shown here is derived from an EMBL/GenBank/DDBJ whole genome shotgun (WGS) entry which is preliminary data.</text>
</comment>
<dbReference type="Pfam" id="PF22893">
    <property type="entry name" value="ULD_2"/>
    <property type="match status" value="1"/>
</dbReference>
<feature type="compositionally biased region" description="Polar residues" evidence="1">
    <location>
        <begin position="387"/>
        <end position="399"/>
    </location>
</feature>
<evidence type="ECO:0000313" key="4">
    <source>
        <dbReference type="Proteomes" id="UP001166286"/>
    </source>
</evidence>
<dbReference type="PANTHER" id="PTHR38886:SF1">
    <property type="entry name" value="NACHT-NTPASE AND P-LOOP NTPASES N-TERMINAL DOMAIN-CONTAINING PROTEIN"/>
    <property type="match status" value="1"/>
</dbReference>
<reference evidence="3" key="1">
    <citation type="submission" date="2023-03" db="EMBL/GenBank/DDBJ databases">
        <title>Complete genome of Cladonia borealis.</title>
        <authorList>
            <person name="Park H."/>
        </authorList>
    </citation>
    <scope>NUCLEOTIDE SEQUENCE</scope>
    <source>
        <strain evidence="3">ANT050790</strain>
    </source>
</reference>
<feature type="region of interest" description="Disordered" evidence="1">
    <location>
        <begin position="364"/>
        <end position="404"/>
    </location>
</feature>
<organism evidence="3 4">
    <name type="scientific">Cladonia borealis</name>
    <dbReference type="NCBI Taxonomy" id="184061"/>
    <lineage>
        <taxon>Eukaryota</taxon>
        <taxon>Fungi</taxon>
        <taxon>Dikarya</taxon>
        <taxon>Ascomycota</taxon>
        <taxon>Pezizomycotina</taxon>
        <taxon>Lecanoromycetes</taxon>
        <taxon>OSLEUM clade</taxon>
        <taxon>Lecanoromycetidae</taxon>
        <taxon>Lecanorales</taxon>
        <taxon>Lecanorineae</taxon>
        <taxon>Cladoniaceae</taxon>
        <taxon>Cladonia</taxon>
    </lineage>
</organism>
<dbReference type="InterPro" id="IPR044736">
    <property type="entry name" value="Gid1/RanBPM/SPLA_SPRY"/>
</dbReference>
<dbReference type="InterPro" id="IPR043136">
    <property type="entry name" value="B30.2/SPRY_sf"/>
</dbReference>
<accession>A0AA39QWH1</accession>
<protein>
    <recommendedName>
        <fullName evidence="2">B30.2/SPRY domain-containing protein</fullName>
    </recommendedName>
</protein>
<feature type="domain" description="B30.2/SPRY" evidence="2">
    <location>
        <begin position="408"/>
        <end position="613"/>
    </location>
</feature>
<proteinExistence type="predicted"/>
<evidence type="ECO:0000313" key="3">
    <source>
        <dbReference type="EMBL" id="KAK0509360.1"/>
    </source>
</evidence>
<dbReference type="AlphaFoldDB" id="A0AA39QWH1"/>
<dbReference type="PROSITE" id="PS50188">
    <property type="entry name" value="B302_SPRY"/>
    <property type="match status" value="1"/>
</dbReference>
<name>A0AA39QWH1_9LECA</name>
<dbReference type="Proteomes" id="UP001166286">
    <property type="component" value="Unassembled WGS sequence"/>
</dbReference>
<dbReference type="SUPFAM" id="SSF49899">
    <property type="entry name" value="Concanavalin A-like lectins/glucanases"/>
    <property type="match status" value="1"/>
</dbReference>
<evidence type="ECO:0000259" key="2">
    <source>
        <dbReference type="PROSITE" id="PS50188"/>
    </source>
</evidence>
<dbReference type="InterPro" id="IPR013320">
    <property type="entry name" value="ConA-like_dom_sf"/>
</dbReference>
<dbReference type="EMBL" id="JAFEKC020000018">
    <property type="protein sequence ID" value="KAK0509360.1"/>
    <property type="molecule type" value="Genomic_DNA"/>
</dbReference>
<dbReference type="PANTHER" id="PTHR38886">
    <property type="entry name" value="SESA DOMAIN-CONTAINING PROTEIN"/>
    <property type="match status" value="1"/>
</dbReference>
<dbReference type="InterPro" id="IPR001870">
    <property type="entry name" value="B30.2/SPRY"/>
</dbReference>
<dbReference type="Pfam" id="PF00622">
    <property type="entry name" value="SPRY"/>
    <property type="match status" value="1"/>
</dbReference>
<dbReference type="InterPro" id="IPR054464">
    <property type="entry name" value="ULD_fung"/>
</dbReference>
<gene>
    <name evidence="3" type="ORF">JMJ35_007754</name>
</gene>
<dbReference type="CDD" id="cd12885">
    <property type="entry name" value="SPRY_RanBP_like"/>
    <property type="match status" value="1"/>
</dbReference>
<sequence length="640" mass="72841">MVTPFGFSVGDFVAGIELIRQLINALEDSAGSSSEYRDLIKELYSLERALLEVKHLDLDASQHDQLVALRQAATQCQQTIDEFLIKIRKFQPAFRVGGAKSNWRDSLRKMEWALYKKEDVERFRAQLSGHTASINMLMMTVQLQSSTIQNSRLEQQQHVNNQQSGQMVLANQGIKTNQQILNTHTDLILSLTELVTNAATHEHTEELKDLMLKVLKANLQVFDIVRAMQGTMSHQIERQQPVLFLDACGRLSPIHLEFINSAEAFLAVLKTRFKDYGLQRIERKQFALEESQTKRVVDLRQPWHECFLPGRKINMSMIFTRAETPVSTCPGCQCESTVDMSHEVECSRCGMQYRRIHDLEPVESLSSAPLAHPESPQNPRKRKLDTASHQSWSGQSLSASHGWEKPETYNEDEIHLFRRVHIKMRKPVDWSQRNKDGHILIFSSSAVSVDVSDLEVFDRKAVALHCNKPFDGTFCYFETEINYAWATDAYSPWSLGMGLCSSVQLSTLPGMWPDSWGYYSDAWIAIEGVGSTVYSKSEVKSEYYGLGWSIGDIVGCGWHPVQNYIWFTRNGRYCGARIGAAAKDIQPQPLFPTVAFGRGEGGHIVINFGNRPFAFDLDEHLNLEYPVLHGDGYRKKRNRR</sequence>
<dbReference type="InterPro" id="IPR031348">
    <property type="entry name" value="PigL_N"/>
</dbReference>